<accession>A0A4Y7IE30</accession>
<dbReference type="AlphaFoldDB" id="A0A4Y7IE30"/>
<proteinExistence type="predicted"/>
<evidence type="ECO:0000313" key="1">
    <source>
        <dbReference type="EMBL" id="RZC47114.1"/>
    </source>
</evidence>
<dbReference type="STRING" id="3469.A0A4Y7IE30"/>
<gene>
    <name evidence="1" type="ORF">C5167_040051</name>
</gene>
<dbReference type="EMBL" id="CM010715">
    <property type="protein sequence ID" value="RZC47114.1"/>
    <property type="molecule type" value="Genomic_DNA"/>
</dbReference>
<reference evidence="1 2" key="1">
    <citation type="journal article" date="2018" name="Science">
        <title>The opium poppy genome and morphinan production.</title>
        <authorList>
            <person name="Guo L."/>
            <person name="Winzer T."/>
            <person name="Yang X."/>
            <person name="Li Y."/>
            <person name="Ning Z."/>
            <person name="He Z."/>
            <person name="Teodor R."/>
            <person name="Lu Y."/>
            <person name="Bowser T.A."/>
            <person name="Graham I.A."/>
            <person name="Ye K."/>
        </authorList>
    </citation>
    <scope>NUCLEOTIDE SEQUENCE [LARGE SCALE GENOMIC DNA]</scope>
    <source>
        <strain evidence="2">cv. HN1</strain>
        <tissue evidence="1">Leaves</tissue>
    </source>
</reference>
<dbReference type="Proteomes" id="UP000316621">
    <property type="component" value="Chromosome 1"/>
</dbReference>
<sequence>MDIQKLLNSKFPFLWVLLLKNFIFSPSSPFLCNFPGKIIERVADLSHPQLDPAVKEAFDVAYDNIYAFHFAPKAPLRKLKT</sequence>
<keyword evidence="2" id="KW-1185">Reference proteome</keyword>
<evidence type="ECO:0000313" key="2">
    <source>
        <dbReference type="Proteomes" id="UP000316621"/>
    </source>
</evidence>
<protein>
    <submittedName>
        <fullName evidence="1">Uncharacterized protein</fullName>
    </submittedName>
</protein>
<organism evidence="1 2">
    <name type="scientific">Papaver somniferum</name>
    <name type="common">Opium poppy</name>
    <dbReference type="NCBI Taxonomy" id="3469"/>
    <lineage>
        <taxon>Eukaryota</taxon>
        <taxon>Viridiplantae</taxon>
        <taxon>Streptophyta</taxon>
        <taxon>Embryophyta</taxon>
        <taxon>Tracheophyta</taxon>
        <taxon>Spermatophyta</taxon>
        <taxon>Magnoliopsida</taxon>
        <taxon>Ranunculales</taxon>
        <taxon>Papaveraceae</taxon>
        <taxon>Papaveroideae</taxon>
        <taxon>Papaver</taxon>
    </lineage>
</organism>
<name>A0A4Y7IE30_PAPSO</name>
<dbReference type="Gramene" id="RZC47114">
    <property type="protein sequence ID" value="RZC47114"/>
    <property type="gene ID" value="C5167_040051"/>
</dbReference>